<dbReference type="EMBL" id="CAWYQH010000001">
    <property type="protein sequence ID" value="CAK8671367.1"/>
    <property type="molecule type" value="Genomic_DNA"/>
</dbReference>
<dbReference type="InterPro" id="IPR036291">
    <property type="entry name" value="NAD(P)-bd_dom_sf"/>
</dbReference>
<dbReference type="PROSITE" id="PS00061">
    <property type="entry name" value="ADH_SHORT"/>
    <property type="match status" value="1"/>
</dbReference>
<comment type="caution">
    <text evidence="3">The sequence shown here is derived from an EMBL/GenBank/DDBJ whole genome shotgun (WGS) entry which is preliminary data.</text>
</comment>
<keyword evidence="1" id="KW-0560">Oxidoreductase</keyword>
<dbReference type="SUPFAM" id="SSF51735">
    <property type="entry name" value="NAD(P)-binding Rossmann-fold domains"/>
    <property type="match status" value="1"/>
</dbReference>
<dbReference type="InterPro" id="IPR002347">
    <property type="entry name" value="SDR_fam"/>
</dbReference>
<organism evidence="3 4">
    <name type="scientific">Clavelina lepadiformis</name>
    <name type="common">Light-bulb sea squirt</name>
    <name type="synonym">Ascidia lepadiformis</name>
    <dbReference type="NCBI Taxonomy" id="159417"/>
    <lineage>
        <taxon>Eukaryota</taxon>
        <taxon>Metazoa</taxon>
        <taxon>Chordata</taxon>
        <taxon>Tunicata</taxon>
        <taxon>Ascidiacea</taxon>
        <taxon>Aplousobranchia</taxon>
        <taxon>Clavelinidae</taxon>
        <taxon>Clavelina</taxon>
    </lineage>
</organism>
<reference evidence="3 4" key="1">
    <citation type="submission" date="2024-02" db="EMBL/GenBank/DDBJ databases">
        <authorList>
            <person name="Daric V."/>
            <person name="Darras S."/>
        </authorList>
    </citation>
    <scope>NUCLEOTIDE SEQUENCE [LARGE SCALE GENOMIC DNA]</scope>
</reference>
<evidence type="ECO:0000313" key="4">
    <source>
        <dbReference type="Proteomes" id="UP001642483"/>
    </source>
</evidence>
<proteinExistence type="predicted"/>
<dbReference type="InterPro" id="IPR020904">
    <property type="entry name" value="Sc_DH/Rdtase_CS"/>
</dbReference>
<evidence type="ECO:0000256" key="1">
    <source>
        <dbReference type="ARBA" id="ARBA00023002"/>
    </source>
</evidence>
<keyword evidence="4" id="KW-1185">Reference proteome</keyword>
<dbReference type="Pfam" id="PF13561">
    <property type="entry name" value="adh_short_C2"/>
    <property type="match status" value="1"/>
</dbReference>
<name>A0ABP0EVI1_CLALP</name>
<dbReference type="PRINTS" id="PR00080">
    <property type="entry name" value="SDRFAMILY"/>
</dbReference>
<dbReference type="Proteomes" id="UP001642483">
    <property type="component" value="Unassembled WGS sequence"/>
</dbReference>
<dbReference type="Gene3D" id="3.40.50.720">
    <property type="entry name" value="NAD(P)-binding Rossmann-like Domain"/>
    <property type="match status" value="1"/>
</dbReference>
<accession>A0ABP0EVI1</accession>
<dbReference type="PANTHER" id="PTHR43975:SF2">
    <property type="entry name" value="EG:BACR7A4.14 PROTEIN-RELATED"/>
    <property type="match status" value="1"/>
</dbReference>
<evidence type="ECO:0000313" key="2">
    <source>
        <dbReference type="EMBL" id="CAK8671363.1"/>
    </source>
</evidence>
<dbReference type="EMBL" id="CAWYQH010000001">
    <property type="protein sequence ID" value="CAK8671363.1"/>
    <property type="molecule type" value="Genomic_DNA"/>
</dbReference>
<dbReference type="PRINTS" id="PR00081">
    <property type="entry name" value="GDHRDH"/>
</dbReference>
<dbReference type="PANTHER" id="PTHR43975">
    <property type="entry name" value="ZGC:101858"/>
    <property type="match status" value="1"/>
</dbReference>
<sequence length="258" mass="28076">MVEFASKVVLVTGAASGVGAGTAKAFAKHGTRLCLVDRDEENLAKTETECKNVGAEKVLAIVADLTKDEDLKRVMQKTIEEFSELNILLNIAGICLNAPIEIASFKDFDDTYNINVRAPLFLTQLAIPFLEKTKGSIVNISSIASKEYADASQMIYCMSKSSVDHFTKIAALELAKKGIRINAVNPAFMKTNIFQSWLNSAEDAEELVQGRAKLVPLGRKNVKVDDVINAIMFLASDRAKMITGTCLFVDGARHLTGI</sequence>
<protein>
    <submittedName>
        <fullName evidence="3">Uncharacterized protein</fullName>
    </submittedName>
</protein>
<evidence type="ECO:0000313" key="3">
    <source>
        <dbReference type="EMBL" id="CAK8671367.1"/>
    </source>
</evidence>
<gene>
    <name evidence="2" type="ORF">CVLEPA_LOCUS438</name>
    <name evidence="3" type="ORF">CVLEPA_LOCUS442</name>
</gene>